<reference evidence="2" key="1">
    <citation type="submission" date="2017-02" db="EMBL/GenBank/DDBJ databases">
        <authorList>
            <person name="Daims H."/>
        </authorList>
    </citation>
    <scope>NUCLEOTIDE SEQUENCE [LARGE SCALE GENOMIC DNA]</scope>
</reference>
<evidence type="ECO:0000313" key="2">
    <source>
        <dbReference type="Proteomes" id="UP000195442"/>
    </source>
</evidence>
<dbReference type="Proteomes" id="UP000195442">
    <property type="component" value="Unassembled WGS sequence"/>
</dbReference>
<protein>
    <submittedName>
        <fullName evidence="1">HEPN domain-containing protein</fullName>
    </submittedName>
</protein>
<sequence>MAGYSIELMLKAKVCEQFGIDNLFDETFKFPGIAEARRAVKTHDVAALFIFSGLRKKFEIAKSVNKILEQTNTWLFDASGHCVWSEQIRYLPVGSQKSFFVLDFIELLGHEEGLLQWIKMS</sequence>
<name>A0A1R4HE39_9GAMM</name>
<organism evidence="1 2">
    <name type="scientific">Crenothrix polyspora</name>
    <dbReference type="NCBI Taxonomy" id="360316"/>
    <lineage>
        <taxon>Bacteria</taxon>
        <taxon>Pseudomonadati</taxon>
        <taxon>Pseudomonadota</taxon>
        <taxon>Gammaproteobacteria</taxon>
        <taxon>Methylococcales</taxon>
        <taxon>Crenotrichaceae</taxon>
        <taxon>Crenothrix</taxon>
    </lineage>
</organism>
<dbReference type="EMBL" id="FUKJ01000335">
    <property type="protein sequence ID" value="SJM94479.1"/>
    <property type="molecule type" value="Genomic_DNA"/>
</dbReference>
<proteinExistence type="predicted"/>
<keyword evidence="2" id="KW-1185">Reference proteome</keyword>
<accession>A0A1R4HE39</accession>
<evidence type="ECO:0000313" key="1">
    <source>
        <dbReference type="EMBL" id="SJM94479.1"/>
    </source>
</evidence>
<gene>
    <name evidence="1" type="ORF">CRENPOLYSF2_400018</name>
</gene>
<dbReference type="AlphaFoldDB" id="A0A1R4HE39"/>